<name>A0A9P3CJA1_9PEZI</name>
<feature type="compositionally biased region" description="Polar residues" evidence="1">
    <location>
        <begin position="529"/>
        <end position="543"/>
    </location>
</feature>
<proteinExistence type="predicted"/>
<protein>
    <submittedName>
        <fullName evidence="2">Uncharacterized protein</fullName>
    </submittedName>
</protein>
<reference evidence="2 3" key="1">
    <citation type="submission" date="2021-01" db="EMBL/GenBank/DDBJ databases">
        <title>Cercospora kikuchii MAFF 305040 whole genome shotgun sequence.</title>
        <authorList>
            <person name="Kashiwa T."/>
            <person name="Suzuki T."/>
        </authorList>
    </citation>
    <scope>NUCLEOTIDE SEQUENCE [LARGE SCALE GENOMIC DNA]</scope>
    <source>
        <strain evidence="2 3">MAFF 305040</strain>
    </source>
</reference>
<dbReference type="Proteomes" id="UP000825890">
    <property type="component" value="Unassembled WGS sequence"/>
</dbReference>
<accession>A0A9P3CJA1</accession>
<dbReference type="RefSeq" id="XP_044657633.1">
    <property type="nucleotide sequence ID" value="XM_044801698.1"/>
</dbReference>
<evidence type="ECO:0000313" key="2">
    <source>
        <dbReference type="EMBL" id="GIZ43146.1"/>
    </source>
</evidence>
<keyword evidence="3" id="KW-1185">Reference proteome</keyword>
<dbReference type="OrthoDB" id="3912677at2759"/>
<dbReference type="EMBL" id="BOLY01000004">
    <property type="protein sequence ID" value="GIZ43146.1"/>
    <property type="molecule type" value="Genomic_DNA"/>
</dbReference>
<comment type="caution">
    <text evidence="2">The sequence shown here is derived from an EMBL/GenBank/DDBJ whole genome shotgun (WGS) entry which is preliminary data.</text>
</comment>
<dbReference type="GeneID" id="68291960"/>
<feature type="region of interest" description="Disordered" evidence="1">
    <location>
        <begin position="464"/>
        <end position="486"/>
    </location>
</feature>
<feature type="compositionally biased region" description="Basic and acidic residues" evidence="1">
    <location>
        <begin position="474"/>
        <end position="486"/>
    </location>
</feature>
<organism evidence="2 3">
    <name type="scientific">Cercospora kikuchii</name>
    <dbReference type="NCBI Taxonomy" id="84275"/>
    <lineage>
        <taxon>Eukaryota</taxon>
        <taxon>Fungi</taxon>
        <taxon>Dikarya</taxon>
        <taxon>Ascomycota</taxon>
        <taxon>Pezizomycotina</taxon>
        <taxon>Dothideomycetes</taxon>
        <taxon>Dothideomycetidae</taxon>
        <taxon>Mycosphaerellales</taxon>
        <taxon>Mycosphaerellaceae</taxon>
        <taxon>Cercospora</taxon>
    </lineage>
</organism>
<evidence type="ECO:0000313" key="3">
    <source>
        <dbReference type="Proteomes" id="UP000825890"/>
    </source>
</evidence>
<evidence type="ECO:0000256" key="1">
    <source>
        <dbReference type="SAM" id="MobiDB-lite"/>
    </source>
</evidence>
<feature type="compositionally biased region" description="Low complexity" evidence="1">
    <location>
        <begin position="464"/>
        <end position="473"/>
    </location>
</feature>
<feature type="region of interest" description="Disordered" evidence="1">
    <location>
        <begin position="520"/>
        <end position="543"/>
    </location>
</feature>
<sequence length="543" mass="60413">MSVEALPSHYWNISWYNSSTQGDGGAGLMLNGIQHGNSTWPRTISDSLVLPKLSAVQIPGSNNSTNRELLVGKRYHLDVKALEAMLVCEIVSDDDITITTWSDESDYKMAAMTAIAKLPANCWHGGVNGTNAFYNFTLPWERDRRQNEMLSLFADLHLGPWESWQRTPRVPLEREWGEFDPLDQIADNPAGCPSIGVLYGPRGNDSYIPGPEELTVFVCSQKVAQIAVRAAFFENLTIDSTVPLIRRAVPIQYLNNGTEGIESFPYRPEAYLAGTLDQNFAWYQVQNLTAFPVTGNEVGSVFFNHLIYGPNGTQSPEKLAGKSNRSELMQRVQRLYSKYMALVIDTKFRAPLTYEESLKTPIYGTMALESSRLRMNSTSKTTLQIFLACMLALGFAAYLKTDLRTTLPRKPTSIASVMSLLSGSDLCGNGRSYLPEGAENMTSEELNEHLDGLIVRLGWWSQSTDGPSSSSDGGRQDENKDGDLVVKSEEIRRRRFGIDIGKPEQLGFRPESTFRQKLQALRRRKAPSAQYSTPSAQDSTPSS</sequence>
<gene>
    <name evidence="2" type="ORF">CKM354_000638500</name>
</gene>
<dbReference type="AlphaFoldDB" id="A0A9P3CJA1"/>